<comment type="caution">
    <text evidence="12">The sequence shown here is derived from an EMBL/GenBank/DDBJ whole genome shotgun (WGS) entry which is preliminary data.</text>
</comment>
<sequence length="399" mass="42709">MSLVKINSPVFKERKVAEYLLHLLAELGVEAMLDESGSQYGSDAGNIIGHFRGRRPDALRVLLSAHMDTLVSGVDIEPIIENGIIKPATKTILAADDKAGLAIILEVLRTIKEKDLEVGDVEIVISSGEEEGLLGAKHLDLSLLKADVAFVLDSDGPPGGVTTRAPSYDSIKAWIKGQAAHAGACPEKGINAIAAAARAISQMKLGRIDEETTANVGVIKGGVARNVVPEECYVEGEARSHDPRKLAELTASMIDALQRACAEAGATFHPEVIREFEAFHVLEDQLPVRIFQEACRRCGLKPRTLSSGGGSDTNIFNAHGIPAVNLPIGIRDAHTDKETLPIKDFELAARLVLEIVRVAGEMVVGEKGVNEHEKKQGSCRKEAELQARLPGSHSEPVCG</sequence>
<dbReference type="PANTHER" id="PTHR42994:SF2">
    <property type="entry name" value="PEPTIDASE"/>
    <property type="match status" value="1"/>
</dbReference>
<keyword evidence="6" id="KW-0482">Metalloprotease</keyword>
<comment type="cofactor">
    <cofactor evidence="1">
        <name>Zn(2+)</name>
        <dbReference type="ChEBI" id="CHEBI:29105"/>
    </cofactor>
</comment>
<evidence type="ECO:0000256" key="6">
    <source>
        <dbReference type="ARBA" id="ARBA00023049"/>
    </source>
</evidence>
<keyword evidence="5" id="KW-0862">Zinc</keyword>
<protein>
    <submittedName>
        <fullName evidence="12">Tripeptide aminopeptidase</fullName>
    </submittedName>
</protein>
<dbReference type="GO" id="GO:0046872">
    <property type="term" value="F:metal ion binding"/>
    <property type="evidence" value="ECO:0007669"/>
    <property type="project" value="UniProtKB-UniRule"/>
</dbReference>
<dbReference type="EMBL" id="BLSD01000010">
    <property type="protein sequence ID" value="GFP38639.1"/>
    <property type="molecule type" value="Genomic_DNA"/>
</dbReference>
<evidence type="ECO:0000256" key="10">
    <source>
        <dbReference type="SAM" id="MobiDB-lite"/>
    </source>
</evidence>
<dbReference type="PROSITE" id="PS00759">
    <property type="entry name" value="ARGE_DAPE_CPG2_2"/>
    <property type="match status" value="1"/>
</dbReference>
<name>A0A6V8QCT8_9ACTN</name>
<evidence type="ECO:0000259" key="11">
    <source>
        <dbReference type="Pfam" id="PF07687"/>
    </source>
</evidence>
<feature type="binding site" evidence="9">
    <location>
        <position position="96"/>
    </location>
    <ligand>
        <name>Zn(2+)</name>
        <dbReference type="ChEBI" id="CHEBI:29105"/>
        <label>2</label>
    </ligand>
</feature>
<dbReference type="SUPFAM" id="SSF55031">
    <property type="entry name" value="Bacterial exopeptidase dimerisation domain"/>
    <property type="match status" value="1"/>
</dbReference>
<dbReference type="Proteomes" id="UP000569018">
    <property type="component" value="Unassembled WGS sequence"/>
</dbReference>
<keyword evidence="12" id="KW-0031">Aminopeptidase</keyword>
<evidence type="ECO:0000256" key="4">
    <source>
        <dbReference type="ARBA" id="ARBA00022801"/>
    </source>
</evidence>
<gene>
    <name evidence="12" type="ORF">HKBW3S47_00340</name>
</gene>
<evidence type="ECO:0000256" key="7">
    <source>
        <dbReference type="PIRNR" id="PIRNR001123"/>
    </source>
</evidence>
<feature type="active site" description="Proton acceptor" evidence="8">
    <location>
        <position position="129"/>
    </location>
</feature>
<evidence type="ECO:0000256" key="9">
    <source>
        <dbReference type="PIRSR" id="PIRSR001123-2"/>
    </source>
</evidence>
<dbReference type="InterPro" id="IPR036264">
    <property type="entry name" value="Bact_exopeptidase_dim_dom"/>
</dbReference>
<dbReference type="InterPro" id="IPR011650">
    <property type="entry name" value="Peptidase_M20_dimer"/>
</dbReference>
<evidence type="ECO:0000313" key="13">
    <source>
        <dbReference type="Proteomes" id="UP000569018"/>
    </source>
</evidence>
<dbReference type="NCBIfam" id="TIGR01883">
    <property type="entry name" value="PepT-like"/>
    <property type="match status" value="1"/>
</dbReference>
<dbReference type="InterPro" id="IPR010162">
    <property type="entry name" value="PepT-like"/>
</dbReference>
<dbReference type="GO" id="GO:0006508">
    <property type="term" value="P:proteolysis"/>
    <property type="evidence" value="ECO:0007669"/>
    <property type="project" value="UniProtKB-KW"/>
</dbReference>
<proteinExistence type="inferred from homology"/>
<dbReference type="InterPro" id="IPR008007">
    <property type="entry name" value="Peptidase_M42"/>
</dbReference>
<dbReference type="InterPro" id="IPR002933">
    <property type="entry name" value="Peptidase_M20"/>
</dbReference>
<dbReference type="GO" id="GO:0004177">
    <property type="term" value="F:aminopeptidase activity"/>
    <property type="evidence" value="ECO:0007669"/>
    <property type="project" value="UniProtKB-UniRule"/>
</dbReference>
<dbReference type="Gene3D" id="3.30.70.360">
    <property type="match status" value="1"/>
</dbReference>
<evidence type="ECO:0000256" key="1">
    <source>
        <dbReference type="ARBA" id="ARBA00001947"/>
    </source>
</evidence>
<evidence type="ECO:0000256" key="5">
    <source>
        <dbReference type="ARBA" id="ARBA00022833"/>
    </source>
</evidence>
<evidence type="ECO:0000256" key="3">
    <source>
        <dbReference type="ARBA" id="ARBA00022723"/>
    </source>
</evidence>
<feature type="binding site" evidence="9">
    <location>
        <position position="96"/>
    </location>
    <ligand>
        <name>Zn(2+)</name>
        <dbReference type="ChEBI" id="CHEBI:29105"/>
        <label>1</label>
    </ligand>
</feature>
<dbReference type="Gene3D" id="3.40.630.10">
    <property type="entry name" value="Zn peptidases"/>
    <property type="match status" value="1"/>
</dbReference>
<keyword evidence="2" id="KW-0645">Protease</keyword>
<evidence type="ECO:0000256" key="8">
    <source>
        <dbReference type="PIRSR" id="PIRSR001123-1"/>
    </source>
</evidence>
<evidence type="ECO:0000256" key="2">
    <source>
        <dbReference type="ARBA" id="ARBA00022670"/>
    </source>
</evidence>
<feature type="compositionally biased region" description="Basic and acidic residues" evidence="10">
    <location>
        <begin position="369"/>
        <end position="385"/>
    </location>
</feature>
<dbReference type="SUPFAM" id="SSF53187">
    <property type="entry name" value="Zn-dependent exopeptidases"/>
    <property type="match status" value="1"/>
</dbReference>
<dbReference type="GO" id="GO:0008237">
    <property type="term" value="F:metallopeptidase activity"/>
    <property type="evidence" value="ECO:0007669"/>
    <property type="project" value="UniProtKB-KW"/>
</dbReference>
<dbReference type="Pfam" id="PF01546">
    <property type="entry name" value="Peptidase_M20"/>
    <property type="match status" value="1"/>
</dbReference>
<dbReference type="AlphaFoldDB" id="A0A6V8QCT8"/>
<dbReference type="InterPro" id="IPR001261">
    <property type="entry name" value="ArgE/DapE_CS"/>
</dbReference>
<feature type="binding site" evidence="9">
    <location>
        <position position="153"/>
    </location>
    <ligand>
        <name>Zn(2+)</name>
        <dbReference type="ChEBI" id="CHEBI:29105"/>
        <label>1</label>
    </ligand>
</feature>
<accession>A0A6V8QCT8</accession>
<keyword evidence="3 9" id="KW-0479">Metal-binding</keyword>
<evidence type="ECO:0000313" key="12">
    <source>
        <dbReference type="EMBL" id="GFP38639.1"/>
    </source>
</evidence>
<feature type="region of interest" description="Disordered" evidence="10">
    <location>
        <begin position="369"/>
        <end position="399"/>
    </location>
</feature>
<keyword evidence="4" id="KW-0378">Hydrolase</keyword>
<comment type="cofactor">
    <cofactor evidence="9">
        <name>a divalent metal cation</name>
        <dbReference type="ChEBI" id="CHEBI:60240"/>
    </cofactor>
    <text evidence="9">Binds 2 divalent metal cations per subunit.</text>
</comment>
<organism evidence="12 13">
    <name type="scientific">Candidatus Hakubella thermalkaliphila</name>
    <dbReference type="NCBI Taxonomy" id="2754717"/>
    <lineage>
        <taxon>Bacteria</taxon>
        <taxon>Bacillati</taxon>
        <taxon>Actinomycetota</taxon>
        <taxon>Actinomycetota incertae sedis</taxon>
        <taxon>Candidatus Hakubellales</taxon>
        <taxon>Candidatus Hakubellaceae</taxon>
        <taxon>Candidatus Hakubella</taxon>
    </lineage>
</organism>
<comment type="similarity">
    <text evidence="7">Belongs to the peptidase M42 family.</text>
</comment>
<reference evidence="12 13" key="1">
    <citation type="journal article" date="2020" name="Front. Microbiol.">
        <title>Single-cell genomics of novel Actinobacteria with the Wood-Ljungdahl pathway discovered in a serpentinizing system.</title>
        <authorList>
            <person name="Merino N."/>
            <person name="Kawai M."/>
            <person name="Boyd E.S."/>
            <person name="Colman D.R."/>
            <person name="McGlynn S.E."/>
            <person name="Nealson K.H."/>
            <person name="Kurokawa K."/>
            <person name="Hongoh Y."/>
        </authorList>
    </citation>
    <scope>NUCLEOTIDE SEQUENCE [LARGE SCALE GENOMIC DNA]</scope>
    <source>
        <strain evidence="12 13">S47</strain>
    </source>
</reference>
<dbReference type="PANTHER" id="PTHR42994">
    <property type="entry name" value="PEPTIDASE T"/>
    <property type="match status" value="1"/>
</dbReference>
<dbReference type="Pfam" id="PF07687">
    <property type="entry name" value="M20_dimer"/>
    <property type="match status" value="1"/>
</dbReference>
<feature type="domain" description="Peptidase M20 dimerisation" evidence="11">
    <location>
        <begin position="175"/>
        <end position="262"/>
    </location>
</feature>
<feature type="binding site" evidence="9">
    <location>
        <position position="130"/>
    </location>
    <ligand>
        <name>Zn(2+)</name>
        <dbReference type="ChEBI" id="CHEBI:29105"/>
        <label>2</label>
    </ligand>
</feature>
<dbReference type="PIRSF" id="PIRSF001123">
    <property type="entry name" value="PepA_GA"/>
    <property type="match status" value="1"/>
</dbReference>